<dbReference type="RefSeq" id="WP_006546691.1">
    <property type="nucleotide sequence ID" value="NZ_DS999543.1"/>
</dbReference>
<keyword evidence="4 9" id="KW-0159">Chromosome partition</keyword>
<name>C0W041_9ACTO</name>
<dbReference type="GO" id="GO:0009037">
    <property type="term" value="F:tyrosine-based site-specific recombinase activity"/>
    <property type="evidence" value="ECO:0007669"/>
    <property type="project" value="UniProtKB-UniRule"/>
</dbReference>
<dbReference type="SUPFAM" id="SSF56349">
    <property type="entry name" value="DNA breaking-rejoining enzymes"/>
    <property type="match status" value="1"/>
</dbReference>
<evidence type="ECO:0000256" key="8">
    <source>
        <dbReference type="ARBA" id="ARBA00023306"/>
    </source>
</evidence>
<dbReference type="InterPro" id="IPR023009">
    <property type="entry name" value="Tyrosine_recombinase_XerC/XerD"/>
</dbReference>
<dbReference type="GO" id="GO:0051301">
    <property type="term" value="P:cell division"/>
    <property type="evidence" value="ECO:0007669"/>
    <property type="project" value="UniProtKB-KW"/>
</dbReference>
<keyword evidence="2 9" id="KW-0963">Cytoplasm</keyword>
<feature type="domain" description="Tyr recombinase" evidence="10">
    <location>
        <begin position="110"/>
        <end position="296"/>
    </location>
</feature>
<keyword evidence="13" id="KW-1185">Reference proteome</keyword>
<feature type="active site" evidence="9">
    <location>
        <position position="154"/>
    </location>
</feature>
<dbReference type="eggNOG" id="COG4974">
    <property type="taxonomic scope" value="Bacteria"/>
</dbReference>
<dbReference type="CDD" id="cd00798">
    <property type="entry name" value="INT_XerDC_C"/>
    <property type="match status" value="1"/>
</dbReference>
<evidence type="ECO:0000256" key="6">
    <source>
        <dbReference type="ARBA" id="ARBA00023125"/>
    </source>
</evidence>
<dbReference type="STRING" id="525245.HMPREF0044_0919"/>
<keyword evidence="5 9" id="KW-0229">DNA integration</keyword>
<dbReference type="EMBL" id="ACFG01000030">
    <property type="protein sequence ID" value="EEH63900.1"/>
    <property type="molecule type" value="Genomic_DNA"/>
</dbReference>
<keyword evidence="3 9" id="KW-0132">Cell division</keyword>
<feature type="domain" description="Core-binding (CB)" evidence="11">
    <location>
        <begin position="3"/>
        <end position="89"/>
    </location>
</feature>
<dbReference type="HAMAP" id="MF_01808">
    <property type="entry name" value="Recomb_XerC_XerD"/>
    <property type="match status" value="1"/>
</dbReference>
<dbReference type="InterPro" id="IPR044068">
    <property type="entry name" value="CB"/>
</dbReference>
<evidence type="ECO:0000256" key="1">
    <source>
        <dbReference type="ARBA" id="ARBA00004496"/>
    </source>
</evidence>
<dbReference type="InterPro" id="IPR010998">
    <property type="entry name" value="Integrase_recombinase_N"/>
</dbReference>
<evidence type="ECO:0000256" key="7">
    <source>
        <dbReference type="ARBA" id="ARBA00023172"/>
    </source>
</evidence>
<comment type="subcellular location">
    <subcellularLocation>
        <location evidence="1 9">Cytoplasm</location>
    </subcellularLocation>
</comment>
<comment type="function">
    <text evidence="9">Site-specific tyrosine recombinase, which acts by catalyzing the cutting and rejoining of the recombining DNA molecules. The XerC-XerD complex is essential to convert dimers of the bacterial chromosome into monomers to permit their segregation at cell division. It also contributes to the segregational stability of plasmids.</text>
</comment>
<comment type="subunit">
    <text evidence="9">Forms a cyclic heterotetrameric complex composed of two molecules of XerC and two molecules of XerD.</text>
</comment>
<accession>C0W041</accession>
<dbReference type="Gene3D" id="1.10.150.130">
    <property type="match status" value="1"/>
</dbReference>
<keyword evidence="6 9" id="KW-0238">DNA-binding</keyword>
<dbReference type="PROSITE" id="PS51900">
    <property type="entry name" value="CB"/>
    <property type="match status" value="1"/>
</dbReference>
<dbReference type="GO" id="GO:0003677">
    <property type="term" value="F:DNA binding"/>
    <property type="evidence" value="ECO:0007669"/>
    <property type="project" value="UniProtKB-UniRule"/>
</dbReference>
<feature type="active site" evidence="9">
    <location>
        <position position="274"/>
    </location>
</feature>
<evidence type="ECO:0000256" key="2">
    <source>
        <dbReference type="ARBA" id="ARBA00022490"/>
    </source>
</evidence>
<dbReference type="AlphaFoldDB" id="C0W041"/>
<evidence type="ECO:0000256" key="4">
    <source>
        <dbReference type="ARBA" id="ARBA00022829"/>
    </source>
</evidence>
<proteinExistence type="inferred from homology"/>
<reference evidence="12 13" key="1">
    <citation type="submission" date="2009-01" db="EMBL/GenBank/DDBJ databases">
        <authorList>
            <person name="Qin X."/>
            <person name="Bachman B."/>
            <person name="Battles P."/>
            <person name="Bell A."/>
            <person name="Bess C."/>
            <person name="Bickham C."/>
            <person name="Chaboub L."/>
            <person name="Chen D."/>
            <person name="Coyle M."/>
            <person name="Deiros D.R."/>
            <person name="Dinh H."/>
            <person name="Forbes L."/>
            <person name="Fowler G."/>
            <person name="Francisco L."/>
            <person name="Fu Q."/>
            <person name="Gubbala S."/>
            <person name="Hale W."/>
            <person name="Han Y."/>
            <person name="Hemphill L."/>
            <person name="Highlander S.K."/>
            <person name="Hirani K."/>
            <person name="Hogues M."/>
            <person name="Jackson L."/>
            <person name="Jakkamsetti A."/>
            <person name="Javaid M."/>
            <person name="Jiang H."/>
            <person name="Korchina V."/>
            <person name="Kovar C."/>
            <person name="Lara F."/>
            <person name="Lee S."/>
            <person name="Mata R."/>
            <person name="Mathew T."/>
            <person name="Moen C."/>
            <person name="Morales K."/>
            <person name="Munidasa M."/>
            <person name="Nazareth L."/>
            <person name="Ngo R."/>
            <person name="Nguyen L."/>
            <person name="Okwuonu G."/>
            <person name="Ongeri F."/>
            <person name="Patil S."/>
            <person name="Petrosino J."/>
            <person name="Pham C."/>
            <person name="Pham P."/>
            <person name="Pu L.-L."/>
            <person name="Puazo M."/>
            <person name="Raj R."/>
            <person name="Reid J."/>
            <person name="Rouhana J."/>
            <person name="Saada N."/>
            <person name="Shang Y."/>
            <person name="Simmons D."/>
            <person name="Thornton R."/>
            <person name="Warren J."/>
            <person name="Weissenberger G."/>
            <person name="Zhang J."/>
            <person name="Zhang L."/>
            <person name="Zhou C."/>
            <person name="Zhu D."/>
            <person name="Muzny D."/>
            <person name="Worley K."/>
            <person name="Gibbs R."/>
        </authorList>
    </citation>
    <scope>NUCLEOTIDE SEQUENCE [LARGE SCALE GENOMIC DNA]</scope>
    <source>
        <strain evidence="12 13">DSM 15436</strain>
    </source>
</reference>
<evidence type="ECO:0000313" key="13">
    <source>
        <dbReference type="Proteomes" id="UP000010301"/>
    </source>
</evidence>
<dbReference type="InterPro" id="IPR004107">
    <property type="entry name" value="Integrase_SAM-like_N"/>
</dbReference>
<comment type="caution">
    <text evidence="12">The sequence shown here is derived from an EMBL/GenBank/DDBJ whole genome shotgun (WGS) entry which is preliminary data.</text>
</comment>
<dbReference type="InterPro" id="IPR002104">
    <property type="entry name" value="Integrase_catalytic"/>
</dbReference>
<feature type="active site" evidence="9">
    <location>
        <position position="248"/>
    </location>
</feature>
<evidence type="ECO:0000256" key="9">
    <source>
        <dbReference type="HAMAP-Rule" id="MF_01808"/>
    </source>
</evidence>
<evidence type="ECO:0000256" key="5">
    <source>
        <dbReference type="ARBA" id="ARBA00022908"/>
    </source>
</evidence>
<dbReference type="PROSITE" id="PS51898">
    <property type="entry name" value="TYR_RECOMBINASE"/>
    <property type="match status" value="1"/>
</dbReference>
<dbReference type="HOGENOM" id="CLU_027562_9_0_11"/>
<feature type="active site" description="O-(3'-phospho-DNA)-tyrosine intermediate" evidence="9">
    <location>
        <position position="283"/>
    </location>
</feature>
<dbReference type="GO" id="GO:0007059">
    <property type="term" value="P:chromosome segregation"/>
    <property type="evidence" value="ECO:0007669"/>
    <property type="project" value="UniProtKB-UniRule"/>
</dbReference>
<dbReference type="PANTHER" id="PTHR30349:SF77">
    <property type="entry name" value="TYROSINE RECOMBINASE XERC"/>
    <property type="match status" value="1"/>
</dbReference>
<dbReference type="GO" id="GO:0006313">
    <property type="term" value="P:DNA transposition"/>
    <property type="evidence" value="ECO:0007669"/>
    <property type="project" value="UniProtKB-UniRule"/>
</dbReference>
<organism evidence="12 13">
    <name type="scientific">Gleimia coleocanis DSM 15436</name>
    <dbReference type="NCBI Taxonomy" id="525245"/>
    <lineage>
        <taxon>Bacteria</taxon>
        <taxon>Bacillati</taxon>
        <taxon>Actinomycetota</taxon>
        <taxon>Actinomycetes</taxon>
        <taxon>Actinomycetales</taxon>
        <taxon>Actinomycetaceae</taxon>
        <taxon>Gleimia</taxon>
    </lineage>
</organism>
<evidence type="ECO:0000313" key="12">
    <source>
        <dbReference type="EMBL" id="EEH63900.1"/>
    </source>
</evidence>
<dbReference type="OrthoDB" id="9801717at2"/>
<dbReference type="Proteomes" id="UP000010301">
    <property type="component" value="Unassembled WGS sequence"/>
</dbReference>
<dbReference type="Gene3D" id="1.10.443.10">
    <property type="entry name" value="Intergrase catalytic core"/>
    <property type="match status" value="1"/>
</dbReference>
<sequence>MHETNLALLKDFTTWLEHFRGFSTHTQRAYENDVKAALEYCFGNDPFTPIDFNSQALRSFLSNRIRKGHARASVARYAASLRLFSSWALKQGHLNSDPSLKLKTAKVDNHLPQVLSLEQINQLFNHLVETAQTGNVNAIRDWATSELLYSCGIRVAELVGLNLTSVDGSNRTLRVIGKGNKERLVPFGTPALESLRAWVTQGRPQLVNERSGQALFLGSRGGRIDQRIVRECLEKACVQAGVPVLSPHGLRHCAATHMLEGGADLRTVQDMLGHASLATTQRYTHVDAVRLSNIMRQAHPRA</sequence>
<comment type="similarity">
    <text evidence="9">Belongs to the 'phage' integrase family. XerC subfamily.</text>
</comment>
<dbReference type="InterPro" id="IPR050090">
    <property type="entry name" value="Tyrosine_recombinase_XerCD"/>
</dbReference>
<dbReference type="InterPro" id="IPR013762">
    <property type="entry name" value="Integrase-like_cat_sf"/>
</dbReference>
<dbReference type="Pfam" id="PF00589">
    <property type="entry name" value="Phage_integrase"/>
    <property type="match status" value="1"/>
</dbReference>
<dbReference type="GO" id="GO:0005737">
    <property type="term" value="C:cytoplasm"/>
    <property type="evidence" value="ECO:0007669"/>
    <property type="project" value="UniProtKB-SubCell"/>
</dbReference>
<dbReference type="InterPro" id="IPR011010">
    <property type="entry name" value="DNA_brk_join_enz"/>
</dbReference>
<feature type="active site" evidence="9">
    <location>
        <position position="178"/>
    </location>
</feature>
<keyword evidence="8 9" id="KW-0131">Cell cycle</keyword>
<evidence type="ECO:0000259" key="11">
    <source>
        <dbReference type="PROSITE" id="PS51900"/>
    </source>
</evidence>
<protein>
    <recommendedName>
        <fullName evidence="9">Tyrosine recombinase XerC</fullName>
    </recommendedName>
</protein>
<evidence type="ECO:0000256" key="3">
    <source>
        <dbReference type="ARBA" id="ARBA00022618"/>
    </source>
</evidence>
<keyword evidence="7 9" id="KW-0233">DNA recombination</keyword>
<dbReference type="Pfam" id="PF02899">
    <property type="entry name" value="Phage_int_SAM_1"/>
    <property type="match status" value="1"/>
</dbReference>
<feature type="active site" evidence="9">
    <location>
        <position position="251"/>
    </location>
</feature>
<dbReference type="PANTHER" id="PTHR30349">
    <property type="entry name" value="PHAGE INTEGRASE-RELATED"/>
    <property type="match status" value="1"/>
</dbReference>
<gene>
    <name evidence="9" type="primary">xerC</name>
    <name evidence="12" type="ORF">HMPREF0044_0919</name>
</gene>
<evidence type="ECO:0000259" key="10">
    <source>
        <dbReference type="PROSITE" id="PS51898"/>
    </source>
</evidence>